<feature type="region of interest" description="Disordered" evidence="1">
    <location>
        <begin position="116"/>
        <end position="163"/>
    </location>
</feature>
<feature type="compositionally biased region" description="Low complexity" evidence="1">
    <location>
        <begin position="122"/>
        <end position="163"/>
    </location>
</feature>
<proteinExistence type="evidence at transcript level"/>
<feature type="region of interest" description="Disordered" evidence="1">
    <location>
        <begin position="330"/>
        <end position="361"/>
    </location>
</feature>
<reference evidence="2" key="2">
    <citation type="journal article" date="2014" name="BMC Genomics">
        <title>A genomic perspective to assessing quality of mass-reared SIT flies used in Mediterranean fruit fly (Ceratitis capitata) eradication in California.</title>
        <authorList>
            <person name="Calla B."/>
            <person name="Hall B."/>
            <person name="Hou S."/>
            <person name="Geib S.M."/>
        </authorList>
    </citation>
    <scope>NUCLEOTIDE SEQUENCE</scope>
</reference>
<sequence>MSSSRNKFFSSGKLSNKSSGSSGLRILWIPGRRKSHPKGRFESTSKHVPHKGEQKKSEVWSLGGSRNQRDLINADPDNNLFDGPSVSGITSAACTLGALGAEKCTDNLSTTTPAKAISTTENSHSSNNSADADANKAAGTPNSSTSTTPLVSVPNSPDTGATPKIIVTTTTGTTEESKAAGSADANMPSKTTYAHVVTTTTAEIIDENRFTILGKDISNEFDVYDLPSPPKNGIGSPEGATGTLLNASAGTTTSTATTPSPSNTPKQHNERDSTTSLSSKKKNNHKNDKHQNDIDSIESISDTAKIPSNDLEWIDELILERNSKELLNKKNKKKKKKISTTKELDQLDGVPSKQNVKDEGKDEDENVVKCLYYTLMCCDCTIS</sequence>
<evidence type="ECO:0000256" key="1">
    <source>
        <dbReference type="SAM" id="MobiDB-lite"/>
    </source>
</evidence>
<reference evidence="2" key="1">
    <citation type="submission" date="2013-07" db="EMBL/GenBank/DDBJ databases">
        <authorList>
            <person name="Geib S."/>
        </authorList>
    </citation>
    <scope>NUCLEOTIDE SEQUENCE</scope>
</reference>
<dbReference type="EMBL" id="GAMC01008800">
    <property type="protein sequence ID" value="JAB97755.1"/>
    <property type="molecule type" value="mRNA"/>
</dbReference>
<feature type="compositionally biased region" description="Low complexity" evidence="1">
    <location>
        <begin position="240"/>
        <end position="264"/>
    </location>
</feature>
<protein>
    <submittedName>
        <fullName evidence="2">Uncharacterized protein</fullName>
    </submittedName>
</protein>
<feature type="compositionally biased region" description="Low complexity" evidence="1">
    <location>
        <begin position="1"/>
        <end position="24"/>
    </location>
</feature>
<accession>W8B933</accession>
<feature type="region of interest" description="Disordered" evidence="1">
    <location>
        <begin position="228"/>
        <end position="300"/>
    </location>
</feature>
<feature type="compositionally biased region" description="Basic and acidic residues" evidence="1">
    <location>
        <begin position="39"/>
        <end position="58"/>
    </location>
</feature>
<organism evidence="2">
    <name type="scientific">Ceratitis capitata</name>
    <name type="common">Mediterranean fruit fly</name>
    <name type="synonym">Tephritis capitata</name>
    <dbReference type="NCBI Taxonomy" id="7213"/>
    <lineage>
        <taxon>Eukaryota</taxon>
        <taxon>Metazoa</taxon>
        <taxon>Ecdysozoa</taxon>
        <taxon>Arthropoda</taxon>
        <taxon>Hexapoda</taxon>
        <taxon>Insecta</taxon>
        <taxon>Pterygota</taxon>
        <taxon>Neoptera</taxon>
        <taxon>Endopterygota</taxon>
        <taxon>Diptera</taxon>
        <taxon>Brachycera</taxon>
        <taxon>Muscomorpha</taxon>
        <taxon>Tephritoidea</taxon>
        <taxon>Tephritidae</taxon>
        <taxon>Ceratitis</taxon>
        <taxon>Ceratitis</taxon>
    </lineage>
</organism>
<dbReference type="AlphaFoldDB" id="W8B933"/>
<name>W8B933_CERCA</name>
<feature type="region of interest" description="Disordered" evidence="1">
    <location>
        <begin position="1"/>
        <end position="74"/>
    </location>
</feature>
<feature type="compositionally biased region" description="Basic residues" evidence="1">
    <location>
        <begin position="330"/>
        <end position="339"/>
    </location>
</feature>
<evidence type="ECO:0000313" key="2">
    <source>
        <dbReference type="EMBL" id="JAB97755.1"/>
    </source>
</evidence>
<dbReference type="OrthoDB" id="6608749at2759"/>